<keyword evidence="1" id="KW-0472">Membrane</keyword>
<feature type="transmembrane region" description="Helical" evidence="1">
    <location>
        <begin position="21"/>
        <end position="41"/>
    </location>
</feature>
<dbReference type="EMBL" id="BMZH01000022">
    <property type="protein sequence ID" value="GHB04818.1"/>
    <property type="molecule type" value="Genomic_DNA"/>
</dbReference>
<evidence type="ECO:0000256" key="1">
    <source>
        <dbReference type="SAM" id="Phobius"/>
    </source>
</evidence>
<organism evidence="2 3">
    <name type="scientific">Algimonas arctica</name>
    <dbReference type="NCBI Taxonomy" id="1479486"/>
    <lineage>
        <taxon>Bacteria</taxon>
        <taxon>Pseudomonadati</taxon>
        <taxon>Pseudomonadota</taxon>
        <taxon>Alphaproteobacteria</taxon>
        <taxon>Maricaulales</taxon>
        <taxon>Robiginitomaculaceae</taxon>
        <taxon>Algimonas</taxon>
    </lineage>
</organism>
<accession>A0A8J3CTP5</accession>
<keyword evidence="1" id="KW-1133">Transmembrane helix</keyword>
<keyword evidence="3" id="KW-1185">Reference proteome</keyword>
<evidence type="ECO:0000313" key="3">
    <source>
        <dbReference type="Proteomes" id="UP000634004"/>
    </source>
</evidence>
<evidence type="ECO:0000313" key="2">
    <source>
        <dbReference type="EMBL" id="GHB04818.1"/>
    </source>
</evidence>
<reference evidence="2" key="2">
    <citation type="submission" date="2020-09" db="EMBL/GenBank/DDBJ databases">
        <authorList>
            <person name="Sun Q."/>
            <person name="Kim S."/>
        </authorList>
    </citation>
    <scope>NUCLEOTIDE SEQUENCE</scope>
    <source>
        <strain evidence="2">KCTC 32513</strain>
    </source>
</reference>
<sequence>MDIYAYVYKCSLSTRNIDDKVMIFRTILKAILLIAFLYGMYSTTAAAQIGSSVAYKEGGKFNAVLYPLIAPPSDGFMLQAELDFTWWSLLGQPVYYNIFTWEIHDTIQVDLGGNNDVPLAL</sequence>
<gene>
    <name evidence="2" type="ORF">GCM10009069_29260</name>
</gene>
<reference evidence="2" key="1">
    <citation type="journal article" date="2014" name="Int. J. Syst. Evol. Microbiol.">
        <title>Complete genome sequence of Corynebacterium casei LMG S-19264T (=DSM 44701T), isolated from a smear-ripened cheese.</title>
        <authorList>
            <consortium name="US DOE Joint Genome Institute (JGI-PGF)"/>
            <person name="Walter F."/>
            <person name="Albersmeier A."/>
            <person name="Kalinowski J."/>
            <person name="Ruckert C."/>
        </authorList>
    </citation>
    <scope>NUCLEOTIDE SEQUENCE</scope>
    <source>
        <strain evidence="2">KCTC 32513</strain>
    </source>
</reference>
<comment type="caution">
    <text evidence="2">The sequence shown here is derived from an EMBL/GenBank/DDBJ whole genome shotgun (WGS) entry which is preliminary data.</text>
</comment>
<dbReference type="AlphaFoldDB" id="A0A8J3CTP5"/>
<dbReference type="RefSeq" id="WP_189499632.1">
    <property type="nucleotide sequence ID" value="NZ_BMZH01000022.1"/>
</dbReference>
<name>A0A8J3CTP5_9PROT</name>
<dbReference type="Proteomes" id="UP000634004">
    <property type="component" value="Unassembled WGS sequence"/>
</dbReference>
<protein>
    <submittedName>
        <fullName evidence="2">Uncharacterized protein</fullName>
    </submittedName>
</protein>
<proteinExistence type="predicted"/>
<keyword evidence="1" id="KW-0812">Transmembrane</keyword>